<dbReference type="InterPro" id="IPR016615">
    <property type="entry name" value="Otubain"/>
</dbReference>
<comment type="similarity">
    <text evidence="2 7">Belongs to the peptidase C65 family.</text>
</comment>
<accession>T2M7M5</accession>
<keyword evidence="3 7" id="KW-0645">Protease</keyword>
<evidence type="ECO:0000256" key="9">
    <source>
        <dbReference type="PIRSR" id="PIRSR013503-2"/>
    </source>
</evidence>
<dbReference type="Gene3D" id="1.20.1300.20">
    <property type="entry name" value="Peptidase C65 Otubain, subdomain 2"/>
    <property type="match status" value="1"/>
</dbReference>
<dbReference type="AlphaFoldDB" id="T2M7M5"/>
<evidence type="ECO:0000259" key="10">
    <source>
        <dbReference type="PROSITE" id="PS50802"/>
    </source>
</evidence>
<dbReference type="GO" id="GO:0006508">
    <property type="term" value="P:proteolysis"/>
    <property type="evidence" value="ECO:0007669"/>
    <property type="project" value="UniProtKB-KW"/>
</dbReference>
<feature type="site" description="Interacts with free ubiquitin" evidence="9">
    <location>
        <position position="226"/>
    </location>
</feature>
<dbReference type="SUPFAM" id="SSF54001">
    <property type="entry name" value="Cysteine proteinases"/>
    <property type="match status" value="1"/>
</dbReference>
<dbReference type="InterPro" id="IPR038765">
    <property type="entry name" value="Papain-like_cys_pep_sf"/>
</dbReference>
<feature type="site" description="Interacts with free ubiquitin" evidence="9">
    <location>
        <position position="210"/>
    </location>
</feature>
<feature type="active site" evidence="8">
    <location>
        <position position="256"/>
    </location>
</feature>
<dbReference type="Pfam" id="PF10275">
    <property type="entry name" value="Peptidase_C65"/>
    <property type="match status" value="1"/>
</dbReference>
<evidence type="ECO:0000256" key="1">
    <source>
        <dbReference type="ARBA" id="ARBA00000707"/>
    </source>
</evidence>
<feature type="active site" description="Nucleophile" evidence="8">
    <location>
        <position position="80"/>
    </location>
</feature>
<evidence type="ECO:0000256" key="5">
    <source>
        <dbReference type="ARBA" id="ARBA00022801"/>
    </source>
</evidence>
<dbReference type="OMA" id="ADHVQIT"/>
<keyword evidence="4 7" id="KW-0833">Ubl conjugation pathway</keyword>
<keyword evidence="5 7" id="KW-0378">Hydrolase</keyword>
<comment type="catalytic activity">
    <reaction evidence="1 7">
        <text>Thiol-dependent hydrolysis of ester, thioester, amide, peptide and isopeptide bonds formed by the C-terminal Gly of ubiquitin (a 76-residue protein attached to proteins as an intracellular targeting signal).</text>
        <dbReference type="EC" id="3.4.19.12"/>
    </reaction>
</comment>
<dbReference type="FunFam" id="1.20.1300.20:FF:000001">
    <property type="entry name" value="Ubiquitin thioesterase OTUB1"/>
    <property type="match status" value="1"/>
</dbReference>
<dbReference type="PANTHER" id="PTHR12931">
    <property type="entry name" value="UBIQUITIN THIOLESTERASE PROTEIN OTUB"/>
    <property type="match status" value="1"/>
</dbReference>
<feature type="site" description="Interacts with free ubiquitin" evidence="9">
    <location>
        <position position="257"/>
    </location>
</feature>
<proteinExistence type="evidence at transcript level"/>
<dbReference type="EMBL" id="HAAD01001862">
    <property type="protein sequence ID" value="CDG68094.1"/>
    <property type="molecule type" value="mRNA"/>
</dbReference>
<dbReference type="InterPro" id="IPR003323">
    <property type="entry name" value="OTU_dom"/>
</dbReference>
<evidence type="ECO:0000256" key="4">
    <source>
        <dbReference type="ARBA" id="ARBA00022786"/>
    </source>
</evidence>
<evidence type="ECO:0000256" key="7">
    <source>
        <dbReference type="PIRNR" id="PIRNR013503"/>
    </source>
</evidence>
<dbReference type="GO" id="GO:0004843">
    <property type="term" value="F:cysteine-type deubiquitinase activity"/>
    <property type="evidence" value="ECO:0007669"/>
    <property type="project" value="UniProtKB-UniRule"/>
</dbReference>
<feature type="domain" description="OTU" evidence="10">
    <location>
        <begin position="69"/>
        <end position="263"/>
    </location>
</feature>
<gene>
    <name evidence="11" type="primary">OTUB1</name>
</gene>
<dbReference type="PANTHER" id="PTHR12931:SF15">
    <property type="entry name" value="UBIQUITIN THIOESTERASE OTUBAIN-LIKE"/>
    <property type="match status" value="1"/>
</dbReference>
<evidence type="ECO:0000256" key="8">
    <source>
        <dbReference type="PIRSR" id="PIRSR013503-1"/>
    </source>
</evidence>
<reference evidence="11" key="1">
    <citation type="journal article" date="2013" name="Genome Biol. Evol.">
        <title>Punctuated emergences of genetic and phenotypic innovations in eumetazoan, bilaterian, euteleostome, and hominidae ancestors.</title>
        <authorList>
            <person name="Wenger Y."/>
            <person name="Galliot B."/>
        </authorList>
    </citation>
    <scope>NUCLEOTIDE SEQUENCE</scope>
    <source>
        <tissue evidence="11">Whole animals</tissue>
    </source>
</reference>
<feature type="site" description="Interacts with free ubiquitin" evidence="9">
    <location>
        <position position="224"/>
    </location>
</feature>
<sequence>MAEKSSSQVRFAENIDLATIEQVRDIEKEISTLFPLVGELECVESLLHDYASDDQVYQNKLKDLFHRYSHLRRTRGDGNCFYRAFGFKTLEACLVDSELLERLCDVATSTKNKLVALGYSSYTVEDFHETFMDVLEIAKKEKNLQEIIKVYNEQGYSDYFVVFLRLMVSCYLQENEEFYSAFIEGHTNMKDFCSQEVEPMAKESDHIHIIALTNILKTTVQVEYMDRGGHKDSVNHHNFPDDGSKPAIYLLYRPGHYDILYPRGET</sequence>
<dbReference type="InterPro" id="IPR042468">
    <property type="entry name" value="Peptidase_C65_otubain_sub1"/>
</dbReference>
<dbReference type="KEGG" id="hmg:100215586"/>
<dbReference type="InterPro" id="IPR019400">
    <property type="entry name" value="Peptidase_C65_otubain"/>
</dbReference>
<evidence type="ECO:0000256" key="2">
    <source>
        <dbReference type="ARBA" id="ARBA00006579"/>
    </source>
</evidence>
<dbReference type="GO" id="GO:0071108">
    <property type="term" value="P:protein K48-linked deubiquitination"/>
    <property type="evidence" value="ECO:0007669"/>
    <property type="project" value="TreeGrafter"/>
</dbReference>
<feature type="site" description="Interacts with free ubiquitin" evidence="9">
    <location>
        <position position="252"/>
    </location>
</feature>
<evidence type="ECO:0000256" key="3">
    <source>
        <dbReference type="ARBA" id="ARBA00022670"/>
    </source>
</evidence>
<dbReference type="MEROPS" id="C65.001"/>
<dbReference type="InterPro" id="IPR042467">
    <property type="entry name" value="Peptidase_C65_otubain_sub2"/>
</dbReference>
<feature type="active site" evidence="8">
    <location>
        <position position="77"/>
    </location>
</feature>
<dbReference type="GO" id="GO:0005634">
    <property type="term" value="C:nucleus"/>
    <property type="evidence" value="ECO:0007669"/>
    <property type="project" value="TreeGrafter"/>
</dbReference>
<organism evidence="11">
    <name type="scientific">Hydra vulgaris</name>
    <name type="common">Hydra</name>
    <name type="synonym">Hydra attenuata</name>
    <dbReference type="NCBI Taxonomy" id="6087"/>
    <lineage>
        <taxon>Eukaryota</taxon>
        <taxon>Metazoa</taxon>
        <taxon>Cnidaria</taxon>
        <taxon>Hydrozoa</taxon>
        <taxon>Hydroidolina</taxon>
        <taxon>Anthoathecata</taxon>
        <taxon>Aplanulata</taxon>
        <taxon>Hydridae</taxon>
        <taxon>Hydra</taxon>
    </lineage>
</organism>
<name>T2M7M5_HYDVU</name>
<evidence type="ECO:0000256" key="6">
    <source>
        <dbReference type="ARBA" id="ARBA00022807"/>
    </source>
</evidence>
<keyword evidence="6 7" id="KW-0788">Thiol protease</keyword>
<protein>
    <recommendedName>
        <fullName evidence="7">Ubiquitin thioesterase</fullName>
        <ecNumber evidence="7">3.4.19.12</ecNumber>
    </recommendedName>
</protein>
<dbReference type="PIRSF" id="PIRSF013503">
    <property type="entry name" value="Ubiquitin_thioesterase_Otubain"/>
    <property type="match status" value="1"/>
</dbReference>
<dbReference type="EC" id="3.4.19.12" evidence="7"/>
<dbReference type="CDD" id="cd22763">
    <property type="entry name" value="OTUB1"/>
    <property type="match status" value="1"/>
</dbReference>
<dbReference type="PROSITE" id="PS50802">
    <property type="entry name" value="OTU"/>
    <property type="match status" value="1"/>
</dbReference>
<evidence type="ECO:0000313" key="11">
    <source>
        <dbReference type="EMBL" id="CDG68094.1"/>
    </source>
</evidence>
<dbReference type="OrthoDB" id="18915at2759"/>
<dbReference type="Gene3D" id="3.30.200.60">
    <property type="entry name" value="Peptidase C65 Otubain, subdomain 1"/>
    <property type="match status" value="1"/>
</dbReference>
<dbReference type="GO" id="GO:0043130">
    <property type="term" value="F:ubiquitin binding"/>
    <property type="evidence" value="ECO:0007669"/>
    <property type="project" value="UniProtKB-UniRule"/>
</dbReference>